<evidence type="ECO:0000256" key="11">
    <source>
        <dbReference type="ARBA" id="ARBA00023221"/>
    </source>
</evidence>
<evidence type="ECO:0000256" key="2">
    <source>
        <dbReference type="ARBA" id="ARBA00006495"/>
    </source>
</evidence>
<proteinExistence type="inferred from homology"/>
<dbReference type="InterPro" id="IPR014721">
    <property type="entry name" value="Ribsml_uS5_D2-typ_fold_subgr"/>
</dbReference>
<dbReference type="PANTHER" id="PTHR31814">
    <property type="match status" value="1"/>
</dbReference>
<dbReference type="GO" id="GO:0004631">
    <property type="term" value="F:phosphomevalonate kinase activity"/>
    <property type="evidence" value="ECO:0007669"/>
    <property type="project" value="UniProtKB-EC"/>
</dbReference>
<evidence type="ECO:0000256" key="5">
    <source>
        <dbReference type="ARBA" id="ARBA00022679"/>
    </source>
</evidence>
<evidence type="ECO:0000259" key="12">
    <source>
        <dbReference type="Pfam" id="PF00288"/>
    </source>
</evidence>
<dbReference type="GO" id="GO:0019287">
    <property type="term" value="P:isopentenyl diphosphate biosynthetic process, mevalonate pathway"/>
    <property type="evidence" value="ECO:0007669"/>
    <property type="project" value="TreeGrafter"/>
</dbReference>
<keyword evidence="11" id="KW-0753">Steroid metabolism</keyword>
<dbReference type="GO" id="GO:0010142">
    <property type="term" value="P:farnesyl diphosphate biosynthetic process, mevalonate pathway"/>
    <property type="evidence" value="ECO:0007669"/>
    <property type="project" value="TreeGrafter"/>
</dbReference>
<gene>
    <name evidence="13" type="ORF">AKO1_001047</name>
</gene>
<dbReference type="InterPro" id="IPR035102">
    <property type="entry name" value="Phosphomevalonate_kinase"/>
</dbReference>
<dbReference type="EC" id="2.7.4.2" evidence="3"/>
<dbReference type="PIRSF" id="PIRSF017288">
    <property type="entry name" value="PMK_GHMP_euk"/>
    <property type="match status" value="1"/>
</dbReference>
<sequence length="473" mass="53202">MERQTCVSAPGKVLITGGYLVLDPRYCGLVLGTSSRFFTNIKTAHKEEVDNQRIIINLSSPQFQYTTEYHFIIENNQSFRVEFSDNAENKNPNPYIEVTLLYCLSMISRSLTKMSNMTLNVELVADNDFYSQRKNLEELNLDVSLQSLESLPKFYSPSTKRDIHKTGLGSSAAMVTSLVACLLSHFEIIKIQSDSSVDMDVVHNMAQFCHCLAQGKIGSGFDVSSATFGSQKYKRFSPSLLDDLLTTCTKTPNKCDDRVVDDLLKLIKHTKWDGSRTPFKLPPYFHLFVADVDQGSNTPNMVRNVLKWRSENPEESLLLWTEIDALNSKVDQCFVAITNYHNDQPELYQEEILQLSNVGLSENSVLSKEMSQLRSHFLKIRSLLKRMGDLAYKEPIEPDQQTDLLDATMNQPCCLIAGVPGAGGFDAIFSILFGNERQVKSQVSDMWIKYQGASVCPLVLNESNVGITNSCIK</sequence>
<evidence type="ECO:0000256" key="6">
    <source>
        <dbReference type="ARBA" id="ARBA00022741"/>
    </source>
</evidence>
<keyword evidence="6" id="KW-0547">Nucleotide-binding</keyword>
<name>A0AAW2ZDV7_9EUKA</name>
<dbReference type="Proteomes" id="UP001431209">
    <property type="component" value="Unassembled WGS sequence"/>
</dbReference>
<dbReference type="Pfam" id="PF00288">
    <property type="entry name" value="GHMP_kinases_N"/>
    <property type="match status" value="1"/>
</dbReference>
<evidence type="ECO:0000256" key="9">
    <source>
        <dbReference type="ARBA" id="ARBA00022955"/>
    </source>
</evidence>
<dbReference type="GO" id="GO:0005524">
    <property type="term" value="F:ATP binding"/>
    <property type="evidence" value="ECO:0007669"/>
    <property type="project" value="UniProtKB-KW"/>
</dbReference>
<keyword evidence="10" id="KW-0443">Lipid metabolism</keyword>
<dbReference type="InterPro" id="IPR006204">
    <property type="entry name" value="GHMP_kinase_N_dom"/>
</dbReference>
<comment type="caution">
    <text evidence="13">The sequence shown here is derived from an EMBL/GenBank/DDBJ whole genome shotgun (WGS) entry which is preliminary data.</text>
</comment>
<dbReference type="AlphaFoldDB" id="A0AAW2ZDV7"/>
<reference evidence="13 14" key="1">
    <citation type="submission" date="2024-03" db="EMBL/GenBank/DDBJ databases">
        <title>The Acrasis kona genome and developmental transcriptomes reveal deep origins of eukaryotic multicellular pathways.</title>
        <authorList>
            <person name="Sheikh S."/>
            <person name="Fu C.-J."/>
            <person name="Brown M.W."/>
            <person name="Baldauf S.L."/>
        </authorList>
    </citation>
    <scope>NUCLEOTIDE SEQUENCE [LARGE SCALE GENOMIC DNA]</scope>
    <source>
        <strain evidence="13 14">ATCC MYA-3509</strain>
    </source>
</reference>
<protein>
    <recommendedName>
        <fullName evidence="3">phosphomevalonate kinase</fullName>
        <ecNumber evidence="3">2.7.4.2</ecNumber>
    </recommendedName>
</protein>
<evidence type="ECO:0000256" key="10">
    <source>
        <dbReference type="ARBA" id="ARBA00023098"/>
    </source>
</evidence>
<organism evidence="13 14">
    <name type="scientific">Acrasis kona</name>
    <dbReference type="NCBI Taxonomy" id="1008807"/>
    <lineage>
        <taxon>Eukaryota</taxon>
        <taxon>Discoba</taxon>
        <taxon>Heterolobosea</taxon>
        <taxon>Tetramitia</taxon>
        <taxon>Eutetramitia</taxon>
        <taxon>Acrasidae</taxon>
        <taxon>Acrasis</taxon>
    </lineage>
</organism>
<evidence type="ECO:0000256" key="4">
    <source>
        <dbReference type="ARBA" id="ARBA00022516"/>
    </source>
</evidence>
<dbReference type="GO" id="GO:0006694">
    <property type="term" value="P:steroid biosynthetic process"/>
    <property type="evidence" value="ECO:0007669"/>
    <property type="project" value="UniProtKB-KW"/>
</dbReference>
<evidence type="ECO:0000313" key="13">
    <source>
        <dbReference type="EMBL" id="KAL0487163.1"/>
    </source>
</evidence>
<evidence type="ECO:0000256" key="7">
    <source>
        <dbReference type="ARBA" id="ARBA00022777"/>
    </source>
</evidence>
<evidence type="ECO:0000256" key="1">
    <source>
        <dbReference type="ARBA" id="ARBA00005017"/>
    </source>
</evidence>
<evidence type="ECO:0000313" key="14">
    <source>
        <dbReference type="Proteomes" id="UP001431209"/>
    </source>
</evidence>
<dbReference type="SUPFAM" id="SSF54211">
    <property type="entry name" value="Ribosomal protein S5 domain 2-like"/>
    <property type="match status" value="1"/>
</dbReference>
<dbReference type="EMBL" id="JAOPGA020001311">
    <property type="protein sequence ID" value="KAL0487163.1"/>
    <property type="molecule type" value="Genomic_DNA"/>
</dbReference>
<keyword evidence="9" id="KW-0752">Steroid biosynthesis</keyword>
<dbReference type="Gene3D" id="3.30.230.10">
    <property type="match status" value="1"/>
</dbReference>
<dbReference type="GO" id="GO:0005777">
    <property type="term" value="C:peroxisome"/>
    <property type="evidence" value="ECO:0007669"/>
    <property type="project" value="TreeGrafter"/>
</dbReference>
<keyword evidence="5" id="KW-0808">Transferase</keyword>
<keyword evidence="14" id="KW-1185">Reference proteome</keyword>
<dbReference type="InterPro" id="IPR020568">
    <property type="entry name" value="Ribosomal_Su5_D2-typ_SF"/>
</dbReference>
<dbReference type="PANTHER" id="PTHR31814:SF2">
    <property type="entry name" value="PHOSPHOMEVALONATE KINASE"/>
    <property type="match status" value="1"/>
</dbReference>
<feature type="domain" description="GHMP kinase N-terminal" evidence="12">
    <location>
        <begin position="164"/>
        <end position="229"/>
    </location>
</feature>
<comment type="similarity">
    <text evidence="2">Belongs to the GHMP kinase family. Mevalonate kinase subfamily.</text>
</comment>
<evidence type="ECO:0000256" key="8">
    <source>
        <dbReference type="ARBA" id="ARBA00022840"/>
    </source>
</evidence>
<keyword evidence="4" id="KW-0444">Lipid biosynthesis</keyword>
<evidence type="ECO:0000256" key="3">
    <source>
        <dbReference type="ARBA" id="ARBA00012958"/>
    </source>
</evidence>
<dbReference type="InterPro" id="IPR016005">
    <property type="entry name" value="Erg8"/>
</dbReference>
<accession>A0AAW2ZDV7</accession>
<keyword evidence="8" id="KW-0067">ATP-binding</keyword>
<keyword evidence="7 13" id="KW-0418">Kinase</keyword>
<comment type="pathway">
    <text evidence="1">Isoprenoid biosynthesis; isopentenyl diphosphate biosynthesis via mevalonate pathway; isopentenyl diphosphate from (R)-mevalonate: step 2/3.</text>
</comment>